<proteinExistence type="predicted"/>
<dbReference type="Gene3D" id="2.30.30.50">
    <property type="match status" value="1"/>
</dbReference>
<reference evidence="9 10" key="1">
    <citation type="journal article" date="2024" name="Nat. Commun.">
        <title>Phylogenomics reveals the evolutionary origins of lichenization in chlorophyte algae.</title>
        <authorList>
            <person name="Puginier C."/>
            <person name="Libourel C."/>
            <person name="Otte J."/>
            <person name="Skaloud P."/>
            <person name="Haon M."/>
            <person name="Grisel S."/>
            <person name="Petersen M."/>
            <person name="Berrin J.G."/>
            <person name="Delaux P.M."/>
            <person name="Dal Grande F."/>
            <person name="Keller J."/>
        </authorList>
    </citation>
    <scope>NUCLEOTIDE SEQUENCE [LARGE SCALE GENOMIC DNA]</scope>
    <source>
        <strain evidence="9 10">SAG 2523</strain>
    </source>
</reference>
<evidence type="ECO:0000256" key="1">
    <source>
        <dbReference type="ARBA" id="ARBA00013079"/>
    </source>
</evidence>
<evidence type="ECO:0000256" key="5">
    <source>
        <dbReference type="SAM" id="MobiDB-lite"/>
    </source>
</evidence>
<dbReference type="Pfam" id="PF02979">
    <property type="entry name" value="NHase_alpha"/>
    <property type="match status" value="1"/>
</dbReference>
<dbReference type="Gene3D" id="3.90.330.10">
    <property type="entry name" value="Nitrile hydratase alpha /Thiocyanate hydrolase gamma"/>
    <property type="match status" value="1"/>
</dbReference>
<name>A0AAW1SYL3_9CHLO</name>
<dbReference type="InterPro" id="IPR036648">
    <property type="entry name" value="CN_Hdrase_a/SCN_Hdrase_g_sf"/>
</dbReference>
<dbReference type="InterPro" id="IPR049054">
    <property type="entry name" value="CN_hydtase_beta-like_N"/>
</dbReference>
<dbReference type="Gene3D" id="1.10.472.20">
    <property type="entry name" value="Nitrile hydratase, beta subunit"/>
    <property type="match status" value="1"/>
</dbReference>
<feature type="domain" description="Nitrile hydratase alpha/Thiocyanate hydrolase gamma" evidence="7">
    <location>
        <begin position="268"/>
        <end position="462"/>
    </location>
</feature>
<dbReference type="AlphaFoldDB" id="A0AAW1SYL3"/>
<keyword evidence="10" id="KW-1185">Reference proteome</keyword>
<evidence type="ECO:0000313" key="9">
    <source>
        <dbReference type="EMBL" id="KAK9861609.1"/>
    </source>
</evidence>
<dbReference type="EMBL" id="JALJOV010000730">
    <property type="protein sequence ID" value="KAK9861609.1"/>
    <property type="molecule type" value="Genomic_DNA"/>
</dbReference>
<dbReference type="InterPro" id="IPR024690">
    <property type="entry name" value="CN_hydtase_beta_dom_C"/>
</dbReference>
<evidence type="ECO:0000259" key="7">
    <source>
        <dbReference type="Pfam" id="PF02979"/>
    </source>
</evidence>
<dbReference type="SUPFAM" id="SSF50090">
    <property type="entry name" value="Electron transport accessory proteins"/>
    <property type="match status" value="1"/>
</dbReference>
<keyword evidence="3" id="KW-0456">Lyase</keyword>
<comment type="catalytic activity">
    <reaction evidence="4">
        <text>an aliphatic primary amide = an aliphatic nitrile + H2O</text>
        <dbReference type="Rhea" id="RHEA:12673"/>
        <dbReference type="ChEBI" id="CHEBI:15377"/>
        <dbReference type="ChEBI" id="CHEBI:65285"/>
        <dbReference type="ChEBI" id="CHEBI:80291"/>
        <dbReference type="EC" id="4.2.1.84"/>
    </reaction>
</comment>
<dbReference type="InterPro" id="IPR008990">
    <property type="entry name" value="Elect_transpt_acc-like_dom_sf"/>
</dbReference>
<dbReference type="GO" id="GO:0018822">
    <property type="term" value="F:nitrile hydratase activity"/>
    <property type="evidence" value="ECO:0007669"/>
    <property type="project" value="UniProtKB-EC"/>
</dbReference>
<dbReference type="Pfam" id="PF02211">
    <property type="entry name" value="NHase_beta_C"/>
    <property type="match status" value="1"/>
</dbReference>
<evidence type="ECO:0000313" key="10">
    <source>
        <dbReference type="Proteomes" id="UP001485043"/>
    </source>
</evidence>
<evidence type="ECO:0000256" key="3">
    <source>
        <dbReference type="ARBA" id="ARBA00023239"/>
    </source>
</evidence>
<comment type="caution">
    <text evidence="9">The sequence shown here is derived from an EMBL/GenBank/DDBJ whole genome shotgun (WGS) entry which is preliminary data.</text>
</comment>
<evidence type="ECO:0000256" key="2">
    <source>
        <dbReference type="ARBA" id="ARBA00022723"/>
    </source>
</evidence>
<feature type="compositionally biased region" description="Basic and acidic residues" evidence="5">
    <location>
        <begin position="237"/>
        <end position="252"/>
    </location>
</feature>
<dbReference type="Pfam" id="PF21006">
    <property type="entry name" value="NHase_beta_N"/>
    <property type="match status" value="1"/>
</dbReference>
<dbReference type="InterPro" id="IPR042262">
    <property type="entry name" value="CN_hydtase_beta_C"/>
</dbReference>
<feature type="domain" description="Nitrile hydratase beta subunit-like N-terminal" evidence="8">
    <location>
        <begin position="28"/>
        <end position="103"/>
    </location>
</feature>
<organism evidence="9 10">
    <name type="scientific">Apatococcus fuscideae</name>
    <dbReference type="NCBI Taxonomy" id="2026836"/>
    <lineage>
        <taxon>Eukaryota</taxon>
        <taxon>Viridiplantae</taxon>
        <taxon>Chlorophyta</taxon>
        <taxon>core chlorophytes</taxon>
        <taxon>Trebouxiophyceae</taxon>
        <taxon>Chlorellales</taxon>
        <taxon>Chlorellaceae</taxon>
        <taxon>Apatococcus</taxon>
    </lineage>
</organism>
<evidence type="ECO:0000259" key="6">
    <source>
        <dbReference type="Pfam" id="PF02211"/>
    </source>
</evidence>
<sequence length="479" mass="52629">MSAKKSGDSPQDIGGDLSKFNGSLAELFRAQTPVQHWEYQQHGLACLLCGTGRIRAAEFRRSVEHLPGAALKKKTYYEKWAAATANVLLERGLISQPELDSALGQPHEAAKLCFQPGDCVRIKLEDSSVRYRKPHIRTPGYIFGISGTVSQLVGYLDNPESDSYHLIEMPKQPLYLVRLPQVEIWKGVGEGYTGNAEDQLQVEVLQPWLELAEPRSSAKQPKIAEGATPASHSKPHKHDDHHDHVHEERQEVEQRAVELEGGGDKSKLTAAVLKVCLEKGYVTTEALRQMIEELQMAGKQGHGPRLVARAWSDPGFKARLLDNAGAAAAAAELGISADGVSSKAGMTAPSGPLSQITLRVVENTEIVHNLIVCTLCSCYPVHILGLPPPWYKSRSYRARSVREPRAVLREFGTEVPDNVKVVVHDSTADTRYLVIPSRPAGTEGWTEEQLQQLVSRDSMIGACFASKPKVSWDSQCEVT</sequence>
<dbReference type="Proteomes" id="UP001485043">
    <property type="component" value="Unassembled WGS sequence"/>
</dbReference>
<keyword evidence="2" id="KW-0479">Metal-binding</keyword>
<dbReference type="SUPFAM" id="SSF56209">
    <property type="entry name" value="Nitrile hydratase alpha chain"/>
    <property type="match status" value="1"/>
</dbReference>
<accession>A0AAW1SYL3</accession>
<evidence type="ECO:0000256" key="4">
    <source>
        <dbReference type="ARBA" id="ARBA00044877"/>
    </source>
</evidence>
<dbReference type="EC" id="4.2.1.84" evidence="1"/>
<feature type="region of interest" description="Disordered" evidence="5">
    <location>
        <begin position="215"/>
        <end position="252"/>
    </location>
</feature>
<gene>
    <name evidence="9" type="ORF">WJX84_010646</name>
</gene>
<dbReference type="GO" id="GO:0046914">
    <property type="term" value="F:transition metal ion binding"/>
    <property type="evidence" value="ECO:0007669"/>
    <property type="project" value="InterPro"/>
</dbReference>
<evidence type="ECO:0000259" key="8">
    <source>
        <dbReference type="Pfam" id="PF21006"/>
    </source>
</evidence>
<dbReference type="InterPro" id="IPR004232">
    <property type="entry name" value="CN_Hdrtase_a/SCN_Hdrlase_g"/>
</dbReference>
<feature type="domain" description="Nitrile hydratase beta subunit" evidence="6">
    <location>
        <begin position="110"/>
        <end position="210"/>
    </location>
</feature>
<protein>
    <recommendedName>
        <fullName evidence="1">nitrile hydratase</fullName>
        <ecNumber evidence="1">4.2.1.84</ecNumber>
    </recommendedName>
</protein>